<dbReference type="GO" id="GO:0003723">
    <property type="term" value="F:RNA binding"/>
    <property type="evidence" value="ECO:0007669"/>
    <property type="project" value="UniProtKB-UniRule"/>
</dbReference>
<dbReference type="GO" id="GO:0005686">
    <property type="term" value="C:U2 snRNP"/>
    <property type="evidence" value="ECO:0007669"/>
    <property type="project" value="TreeGrafter"/>
</dbReference>
<keyword evidence="3 6" id="KW-0694">RNA-binding</keyword>
<dbReference type="FunFam" id="3.30.70.330:FF:000286">
    <property type="entry name" value="Putative pre-mRNA branch site protein p14"/>
    <property type="match status" value="1"/>
</dbReference>
<dbReference type="PANTHER" id="PTHR45880">
    <property type="entry name" value="RNA-BINDING MOTIF PROTEIN, X-LINKED 2"/>
    <property type="match status" value="1"/>
</dbReference>
<comment type="caution">
    <text evidence="9">The sequence shown here is derived from an EMBL/GenBank/DDBJ whole genome shotgun (WGS) entry which is preliminary data.</text>
</comment>
<dbReference type="InterPro" id="IPR012677">
    <property type="entry name" value="Nucleotide-bd_a/b_plait_sf"/>
</dbReference>
<dbReference type="AlphaFoldDB" id="A0A8H3EC07"/>
<dbReference type="GO" id="GO:0071013">
    <property type="term" value="C:catalytic step 2 spliceosome"/>
    <property type="evidence" value="ECO:0007669"/>
    <property type="project" value="TreeGrafter"/>
</dbReference>
<keyword evidence="5" id="KW-0539">Nucleus</keyword>
<dbReference type="InterPro" id="IPR034150">
    <property type="entry name" value="SF3B6_RRM"/>
</dbReference>
<dbReference type="Proteomes" id="UP000663827">
    <property type="component" value="Unassembled WGS sequence"/>
</dbReference>
<name>A0A8H3EC07_9AGAM</name>
<evidence type="ECO:0000256" key="1">
    <source>
        <dbReference type="ARBA" id="ARBA00004123"/>
    </source>
</evidence>
<dbReference type="GO" id="GO:0000398">
    <property type="term" value="P:mRNA splicing, via spliceosome"/>
    <property type="evidence" value="ECO:0007669"/>
    <property type="project" value="TreeGrafter"/>
</dbReference>
<reference evidence="9" key="1">
    <citation type="submission" date="2021-01" db="EMBL/GenBank/DDBJ databases">
        <authorList>
            <person name="Kaushik A."/>
        </authorList>
    </citation>
    <scope>NUCLEOTIDE SEQUENCE</scope>
    <source>
        <strain evidence="9">AG5</strain>
        <strain evidence="8">Type strain: AG8-Rh-89/</strain>
    </source>
</reference>
<dbReference type="InterPro" id="IPR035979">
    <property type="entry name" value="RBD_domain_sf"/>
</dbReference>
<dbReference type="InterPro" id="IPR051847">
    <property type="entry name" value="RNA_proc/Spliceosome_comp"/>
</dbReference>
<gene>
    <name evidence="9" type="ORF">RDB_LOCUS178661</name>
    <name evidence="8" type="ORF">RDB_LOCUS44169</name>
</gene>
<evidence type="ECO:0000313" key="9">
    <source>
        <dbReference type="EMBL" id="CAE7227597.1"/>
    </source>
</evidence>
<evidence type="ECO:0000256" key="2">
    <source>
        <dbReference type="ARBA" id="ARBA00022664"/>
    </source>
</evidence>
<dbReference type="GO" id="GO:0071011">
    <property type="term" value="C:precatalytic spliceosome"/>
    <property type="evidence" value="ECO:0007669"/>
    <property type="project" value="TreeGrafter"/>
</dbReference>
<feature type="domain" description="RRM" evidence="7">
    <location>
        <begin position="18"/>
        <end position="93"/>
    </location>
</feature>
<dbReference type="Proteomes" id="UP000663850">
    <property type="component" value="Unassembled WGS sequence"/>
</dbReference>
<comment type="subcellular location">
    <subcellularLocation>
        <location evidence="1">Nucleus</location>
    </subcellularLocation>
</comment>
<dbReference type="SUPFAM" id="SSF54928">
    <property type="entry name" value="RNA-binding domain, RBD"/>
    <property type="match status" value="1"/>
</dbReference>
<evidence type="ECO:0000313" key="10">
    <source>
        <dbReference type="Proteomes" id="UP000663827"/>
    </source>
</evidence>
<organism evidence="9 10">
    <name type="scientific">Rhizoctonia solani</name>
    <dbReference type="NCBI Taxonomy" id="456999"/>
    <lineage>
        <taxon>Eukaryota</taxon>
        <taxon>Fungi</taxon>
        <taxon>Dikarya</taxon>
        <taxon>Basidiomycota</taxon>
        <taxon>Agaricomycotina</taxon>
        <taxon>Agaricomycetes</taxon>
        <taxon>Cantharellales</taxon>
        <taxon>Ceratobasidiaceae</taxon>
        <taxon>Rhizoctonia</taxon>
    </lineage>
</organism>
<keyword evidence="4" id="KW-0508">mRNA splicing</keyword>
<dbReference type="EMBL" id="CAJMWZ010002371">
    <property type="protein sequence ID" value="CAE6454893.1"/>
    <property type="molecule type" value="Genomic_DNA"/>
</dbReference>
<dbReference type="EMBL" id="CAJNJQ010006367">
    <property type="protein sequence ID" value="CAE7227597.1"/>
    <property type="molecule type" value="Genomic_DNA"/>
</dbReference>
<dbReference type="PROSITE" id="PS50102">
    <property type="entry name" value="RRM"/>
    <property type="match status" value="1"/>
</dbReference>
<evidence type="ECO:0000259" key="7">
    <source>
        <dbReference type="PROSITE" id="PS50102"/>
    </source>
</evidence>
<accession>A0A8H3EC07</accession>
<dbReference type="InterPro" id="IPR000504">
    <property type="entry name" value="RRM_dom"/>
</dbReference>
<dbReference type="Pfam" id="PF00076">
    <property type="entry name" value="RRM_1"/>
    <property type="match status" value="1"/>
</dbReference>
<dbReference type="Gene3D" id="3.30.70.330">
    <property type="match status" value="1"/>
</dbReference>
<protein>
    <recommendedName>
        <fullName evidence="7">RRM domain-containing protein</fullName>
    </recommendedName>
</protein>
<evidence type="ECO:0000256" key="6">
    <source>
        <dbReference type="PROSITE-ProRule" id="PRU00176"/>
    </source>
</evidence>
<dbReference type="SMART" id="SM00360">
    <property type="entry name" value="RRM"/>
    <property type="match status" value="1"/>
</dbReference>
<dbReference type="CDD" id="cd12241">
    <property type="entry name" value="RRM_SF3B14"/>
    <property type="match status" value="1"/>
</dbReference>
<evidence type="ECO:0000256" key="3">
    <source>
        <dbReference type="ARBA" id="ARBA00022884"/>
    </source>
</evidence>
<keyword evidence="2" id="KW-0507">mRNA processing</keyword>
<sequence>MASRPGVSGSKLPPGANRILFVKNLNYTITGDDLYDLFGRYGAIRQIRLGNDSKTKGTAFVVYEDVMDAKNALEHLNGFHLQERYIVVLYHMPTKQEAAAKADLARREEELAALKKKHNIGEES</sequence>
<evidence type="ECO:0000256" key="5">
    <source>
        <dbReference type="ARBA" id="ARBA00023242"/>
    </source>
</evidence>
<evidence type="ECO:0000256" key="4">
    <source>
        <dbReference type="ARBA" id="ARBA00023187"/>
    </source>
</evidence>
<evidence type="ECO:0000313" key="8">
    <source>
        <dbReference type="EMBL" id="CAE6454893.1"/>
    </source>
</evidence>
<proteinExistence type="predicted"/>
<dbReference type="PANTHER" id="PTHR45880:SF1">
    <property type="entry name" value="RNA-BINDING MOTIF PROTEIN, X-LINKED 2"/>
    <property type="match status" value="1"/>
</dbReference>